<dbReference type="WBParaSite" id="jg11373">
    <property type="protein sequence ID" value="jg11373"/>
    <property type="gene ID" value="jg11373"/>
</dbReference>
<organism evidence="9 10">
    <name type="scientific">Ditylenchus dipsaci</name>
    <dbReference type="NCBI Taxonomy" id="166011"/>
    <lineage>
        <taxon>Eukaryota</taxon>
        <taxon>Metazoa</taxon>
        <taxon>Ecdysozoa</taxon>
        <taxon>Nematoda</taxon>
        <taxon>Chromadorea</taxon>
        <taxon>Rhabditida</taxon>
        <taxon>Tylenchina</taxon>
        <taxon>Tylenchomorpha</taxon>
        <taxon>Sphaerularioidea</taxon>
        <taxon>Anguinidae</taxon>
        <taxon>Anguininae</taxon>
        <taxon>Ditylenchus</taxon>
    </lineage>
</organism>
<accession>A0A915CPW0</accession>
<dbReference type="InterPro" id="IPR000980">
    <property type="entry name" value="SH2"/>
</dbReference>
<feature type="domain" description="SH2" evidence="7">
    <location>
        <begin position="89"/>
        <end position="184"/>
    </location>
</feature>
<keyword evidence="9" id="KW-1185">Reference proteome</keyword>
<dbReference type="Pfam" id="PF07525">
    <property type="entry name" value="SOCS_box"/>
    <property type="match status" value="1"/>
</dbReference>
<dbReference type="GO" id="GO:0046854">
    <property type="term" value="P:phosphatidylinositol phosphate biosynthetic process"/>
    <property type="evidence" value="ECO:0007669"/>
    <property type="project" value="TreeGrafter"/>
</dbReference>
<dbReference type="Pfam" id="PF00017">
    <property type="entry name" value="SH2"/>
    <property type="match status" value="1"/>
</dbReference>
<evidence type="ECO:0000256" key="2">
    <source>
        <dbReference type="ARBA" id="ARBA00022700"/>
    </source>
</evidence>
<dbReference type="GO" id="GO:0009968">
    <property type="term" value="P:negative regulation of signal transduction"/>
    <property type="evidence" value="ECO:0007669"/>
    <property type="project" value="UniProtKB-KW"/>
</dbReference>
<sequence length="237" mass="26606">MASTVVAAVATATRSNTSSPTPVINKSVVDSQGHPRTSSTGTALQMSAAETTDGRVFATDLNQKYAIHTIVEYTNALVPDMVSISNAPYYWGRMDRYEAEQLLEGRPEGTFLLRDSAQINYLFSISFRRYKRTLHARIEHLNGMFSFDITDKSVFSAPKITDVVANYKDPSKCLFFEPLLSIPMCRGFTFSLQHLCRSTIASHCDYASVADLPLPAQLKKFVREYHYKQPVRVTDQE</sequence>
<dbReference type="Gene3D" id="3.30.505.10">
    <property type="entry name" value="SH2 domain"/>
    <property type="match status" value="1"/>
</dbReference>
<evidence type="ECO:0000259" key="7">
    <source>
        <dbReference type="PROSITE" id="PS50001"/>
    </source>
</evidence>
<dbReference type="GO" id="GO:0035556">
    <property type="term" value="P:intracellular signal transduction"/>
    <property type="evidence" value="ECO:0007669"/>
    <property type="project" value="InterPro"/>
</dbReference>
<dbReference type="InterPro" id="IPR001496">
    <property type="entry name" value="SOCS_box"/>
</dbReference>
<evidence type="ECO:0000256" key="4">
    <source>
        <dbReference type="ARBA" id="ARBA00022999"/>
    </source>
</evidence>
<keyword evidence="2" id="KW-0734">Signal transduction inhibitor</keyword>
<protein>
    <submittedName>
        <fullName evidence="10">Suppressor of cytokine signaling 5</fullName>
    </submittedName>
</protein>
<evidence type="ECO:0000313" key="10">
    <source>
        <dbReference type="WBParaSite" id="jg11373"/>
    </source>
</evidence>
<dbReference type="PROSITE" id="PS50001">
    <property type="entry name" value="SH2"/>
    <property type="match status" value="1"/>
</dbReference>
<dbReference type="InterPro" id="IPR036036">
    <property type="entry name" value="SOCS_box-like_dom_sf"/>
</dbReference>
<proteinExistence type="predicted"/>
<keyword evidence="3" id="KW-0833">Ubl conjugation pathway</keyword>
<dbReference type="Proteomes" id="UP000887574">
    <property type="component" value="Unplaced"/>
</dbReference>
<evidence type="ECO:0000259" key="8">
    <source>
        <dbReference type="PROSITE" id="PS50225"/>
    </source>
</evidence>
<dbReference type="GO" id="GO:0005942">
    <property type="term" value="C:phosphatidylinositol 3-kinase complex"/>
    <property type="evidence" value="ECO:0007669"/>
    <property type="project" value="TreeGrafter"/>
</dbReference>
<evidence type="ECO:0000256" key="1">
    <source>
        <dbReference type="ARBA" id="ARBA00022604"/>
    </source>
</evidence>
<name>A0A915CPW0_9BILA</name>
<keyword evidence="4 5" id="KW-0727">SH2 domain</keyword>
<feature type="region of interest" description="Disordered" evidence="6">
    <location>
        <begin position="10"/>
        <end position="45"/>
    </location>
</feature>
<dbReference type="GO" id="GO:0046935">
    <property type="term" value="F:1-phosphatidylinositol-3-kinase regulator activity"/>
    <property type="evidence" value="ECO:0007669"/>
    <property type="project" value="TreeGrafter"/>
</dbReference>
<dbReference type="AlphaFoldDB" id="A0A915CPW0"/>
<dbReference type="SMART" id="SM00253">
    <property type="entry name" value="SOCS"/>
    <property type="match status" value="1"/>
</dbReference>
<reference evidence="10" key="1">
    <citation type="submission" date="2022-11" db="UniProtKB">
        <authorList>
            <consortium name="WormBaseParasite"/>
        </authorList>
    </citation>
    <scope>IDENTIFICATION</scope>
</reference>
<feature type="domain" description="SOCS box" evidence="8">
    <location>
        <begin position="179"/>
        <end position="228"/>
    </location>
</feature>
<dbReference type="SUPFAM" id="SSF158235">
    <property type="entry name" value="SOCS box-like"/>
    <property type="match status" value="1"/>
</dbReference>
<evidence type="ECO:0000256" key="5">
    <source>
        <dbReference type="PROSITE-ProRule" id="PRU00191"/>
    </source>
</evidence>
<dbReference type="SUPFAM" id="SSF55550">
    <property type="entry name" value="SH2 domain"/>
    <property type="match status" value="1"/>
</dbReference>
<dbReference type="SMART" id="SM00252">
    <property type="entry name" value="SH2"/>
    <property type="match status" value="1"/>
</dbReference>
<dbReference type="PROSITE" id="PS50225">
    <property type="entry name" value="SOCS"/>
    <property type="match status" value="1"/>
</dbReference>
<dbReference type="SMART" id="SM00969">
    <property type="entry name" value="SOCS_box"/>
    <property type="match status" value="1"/>
</dbReference>
<feature type="compositionally biased region" description="Polar residues" evidence="6">
    <location>
        <begin position="20"/>
        <end position="45"/>
    </location>
</feature>
<dbReference type="PANTHER" id="PTHR10155:SF0">
    <property type="entry name" value="SUPPRESSOR OF CYTOKINE SIGNALING AT 36E, ISOFORM D"/>
    <property type="match status" value="1"/>
</dbReference>
<feature type="compositionally biased region" description="Low complexity" evidence="6">
    <location>
        <begin position="10"/>
        <end position="19"/>
    </location>
</feature>
<evidence type="ECO:0000256" key="3">
    <source>
        <dbReference type="ARBA" id="ARBA00022786"/>
    </source>
</evidence>
<keyword evidence="1" id="KW-0341">Growth regulation</keyword>
<dbReference type="PANTHER" id="PTHR10155">
    <property type="entry name" value="PHOSPHATIDYLINOSITOL 3-KINASE REGULATORY SUBUNIT"/>
    <property type="match status" value="1"/>
</dbReference>
<evidence type="ECO:0000256" key="6">
    <source>
        <dbReference type="SAM" id="MobiDB-lite"/>
    </source>
</evidence>
<evidence type="ECO:0000313" key="9">
    <source>
        <dbReference type="Proteomes" id="UP000887574"/>
    </source>
</evidence>
<dbReference type="InterPro" id="IPR036860">
    <property type="entry name" value="SH2_dom_sf"/>
</dbReference>